<dbReference type="AlphaFoldDB" id="A0ABD5PBN9"/>
<dbReference type="RefSeq" id="WP_267624003.1">
    <property type="nucleotide sequence ID" value="NZ_JAODIW010000008.1"/>
</dbReference>
<dbReference type="InterPro" id="IPR046604">
    <property type="entry name" value="DUF6663"/>
</dbReference>
<dbReference type="EMBL" id="JBHSDS010000006">
    <property type="protein sequence ID" value="MFC4358310.1"/>
    <property type="molecule type" value="Genomic_DNA"/>
</dbReference>
<sequence>MTTTGTYRVLDGPRDGDDWLLLDRETFDPLYVPRGDHGVDPAVLDDLEPGNLVDATVEWDGDEPRVTDLSVLKRTRFTFVDAVPELFSAAESTWQAALSAGEGMGSQTTHDTDGEPNGALYVFAEQPGAADLFAEFRDGERPLDPLVDRVNDQRDDDHDVFVLRPADGACVCVYVVFEKDGRLAGAVREKYGLDAEGSGSSGSGLSLSGLEEVDVPDGDYPTK</sequence>
<evidence type="ECO:0000256" key="1">
    <source>
        <dbReference type="SAM" id="MobiDB-lite"/>
    </source>
</evidence>
<organism evidence="2 3">
    <name type="scientific">Halobium salinum</name>
    <dbReference type="NCBI Taxonomy" id="1364940"/>
    <lineage>
        <taxon>Archaea</taxon>
        <taxon>Methanobacteriati</taxon>
        <taxon>Methanobacteriota</taxon>
        <taxon>Stenosarchaea group</taxon>
        <taxon>Halobacteria</taxon>
        <taxon>Halobacteriales</taxon>
        <taxon>Haloferacaceae</taxon>
        <taxon>Halobium</taxon>
    </lineage>
</organism>
<evidence type="ECO:0000313" key="3">
    <source>
        <dbReference type="Proteomes" id="UP001595921"/>
    </source>
</evidence>
<gene>
    <name evidence="2" type="ORF">ACFO0N_10165</name>
</gene>
<name>A0ABD5PBN9_9EURY</name>
<comment type="caution">
    <text evidence="2">The sequence shown here is derived from an EMBL/GenBank/DDBJ whole genome shotgun (WGS) entry which is preliminary data.</text>
</comment>
<accession>A0ABD5PBN9</accession>
<evidence type="ECO:0000313" key="2">
    <source>
        <dbReference type="EMBL" id="MFC4358310.1"/>
    </source>
</evidence>
<dbReference type="Pfam" id="PF20368">
    <property type="entry name" value="DUF6663"/>
    <property type="match status" value="1"/>
</dbReference>
<dbReference type="Proteomes" id="UP001595921">
    <property type="component" value="Unassembled WGS sequence"/>
</dbReference>
<reference evidence="2 3" key="1">
    <citation type="journal article" date="2019" name="Int. J. Syst. Evol. Microbiol.">
        <title>The Global Catalogue of Microorganisms (GCM) 10K type strain sequencing project: providing services to taxonomists for standard genome sequencing and annotation.</title>
        <authorList>
            <consortium name="The Broad Institute Genomics Platform"/>
            <consortium name="The Broad Institute Genome Sequencing Center for Infectious Disease"/>
            <person name="Wu L."/>
            <person name="Ma J."/>
        </authorList>
    </citation>
    <scope>NUCLEOTIDE SEQUENCE [LARGE SCALE GENOMIC DNA]</scope>
    <source>
        <strain evidence="2 3">CGMCC 1.12553</strain>
    </source>
</reference>
<feature type="region of interest" description="Disordered" evidence="1">
    <location>
        <begin position="193"/>
        <end position="223"/>
    </location>
</feature>
<proteinExistence type="predicted"/>
<keyword evidence="3" id="KW-1185">Reference proteome</keyword>
<protein>
    <submittedName>
        <fullName evidence="2">DUF6663 family protein</fullName>
    </submittedName>
</protein>